<evidence type="ECO:0000313" key="1">
    <source>
        <dbReference type="EMBL" id="SNB84269.1"/>
    </source>
</evidence>
<dbReference type="EMBL" id="FYDG01000034">
    <property type="protein sequence ID" value="SNB84269.1"/>
    <property type="molecule type" value="Genomic_DNA"/>
</dbReference>
<name>A0A212SFD2_RHOAC</name>
<protein>
    <submittedName>
        <fullName evidence="1">Uncharacterized protein</fullName>
    </submittedName>
</protein>
<organism evidence="1 2">
    <name type="scientific">Rhodoblastus acidophilus</name>
    <name type="common">Rhodopseudomonas acidophila</name>
    <dbReference type="NCBI Taxonomy" id="1074"/>
    <lineage>
        <taxon>Bacteria</taxon>
        <taxon>Pseudomonadati</taxon>
        <taxon>Pseudomonadota</taxon>
        <taxon>Alphaproteobacteria</taxon>
        <taxon>Hyphomicrobiales</taxon>
        <taxon>Rhodoblastaceae</taxon>
        <taxon>Rhodoblastus</taxon>
    </lineage>
</organism>
<sequence length="74" mass="8382">MARRSNPKPDPKAEAEARATAMRDWFADYDRRRCKCGAKFPPFGVSGTFYCRPCWRAACAKESSHVDRSARQPG</sequence>
<dbReference type="Proteomes" id="UP000198418">
    <property type="component" value="Unassembled WGS sequence"/>
</dbReference>
<reference evidence="2" key="1">
    <citation type="submission" date="2017-06" db="EMBL/GenBank/DDBJ databases">
        <authorList>
            <person name="Varghese N."/>
            <person name="Submissions S."/>
        </authorList>
    </citation>
    <scope>NUCLEOTIDE SEQUENCE [LARGE SCALE GENOMIC DNA]</scope>
    <source>
        <strain evidence="2">DSM 137</strain>
    </source>
</reference>
<proteinExistence type="predicted"/>
<dbReference type="AlphaFoldDB" id="A0A212SFD2"/>
<keyword evidence="2" id="KW-1185">Reference proteome</keyword>
<accession>A0A212SFD2</accession>
<evidence type="ECO:0000313" key="2">
    <source>
        <dbReference type="Proteomes" id="UP000198418"/>
    </source>
</evidence>
<gene>
    <name evidence="1" type="ORF">SAMN06265338_13418</name>
</gene>